<keyword evidence="5" id="KW-0560">Oxidoreductase</keyword>
<feature type="binding site" description="proximal binding residue" evidence="4">
    <location>
        <position position="386"/>
    </location>
    <ligand>
        <name>heme b</name>
        <dbReference type="ChEBI" id="CHEBI:60344"/>
    </ligand>
    <ligandPart>
        <name>Fe</name>
        <dbReference type="ChEBI" id="CHEBI:18248"/>
    </ligandPart>
</feature>
<accession>A0AAV9XD95</accession>
<dbReference type="SUPFAM" id="SSF140959">
    <property type="entry name" value="Indolic compounds 2,3-dioxygenase-like"/>
    <property type="match status" value="1"/>
</dbReference>
<proteinExistence type="inferred from homology"/>
<dbReference type="Gene3D" id="1.20.58.480">
    <property type="match status" value="1"/>
</dbReference>
<keyword evidence="4 5" id="KW-0349">Heme</keyword>
<dbReference type="InterPro" id="IPR000898">
    <property type="entry name" value="Indolamine_dOase"/>
</dbReference>
<dbReference type="EMBL" id="JAVHJO010000007">
    <property type="protein sequence ID" value="KAK6539114.1"/>
    <property type="molecule type" value="Genomic_DNA"/>
</dbReference>
<evidence type="ECO:0000256" key="5">
    <source>
        <dbReference type="RuleBase" id="RU369119"/>
    </source>
</evidence>
<keyword evidence="3 4" id="KW-0408">Iron</keyword>
<name>A0AAV9XD95_9PEZI</name>
<evidence type="ECO:0000313" key="7">
    <source>
        <dbReference type="Proteomes" id="UP001365542"/>
    </source>
</evidence>
<dbReference type="Proteomes" id="UP001365542">
    <property type="component" value="Unassembled WGS sequence"/>
</dbReference>
<comment type="caution">
    <text evidence="6">The sequence shown here is derived from an EMBL/GenBank/DDBJ whole genome shotgun (WGS) entry which is preliminary data.</text>
</comment>
<dbReference type="AlphaFoldDB" id="A0AAV9XD95"/>
<evidence type="ECO:0000256" key="3">
    <source>
        <dbReference type="ARBA" id="ARBA00023004"/>
    </source>
</evidence>
<evidence type="ECO:0000256" key="2">
    <source>
        <dbReference type="ARBA" id="ARBA00022723"/>
    </source>
</evidence>
<dbReference type="EC" id="1.13.11.52" evidence="5"/>
<keyword evidence="5" id="KW-0223">Dioxygenase</keyword>
<dbReference type="InterPro" id="IPR037217">
    <property type="entry name" value="Trp/Indoleamine_2_3_dOase-like"/>
</dbReference>
<comment type="similarity">
    <text evidence="1 5">Belongs to the indoleamine 2,3-dioxygenase family.</text>
</comment>
<evidence type="ECO:0000313" key="6">
    <source>
        <dbReference type="EMBL" id="KAK6539114.1"/>
    </source>
</evidence>
<comment type="catalytic activity">
    <reaction evidence="5">
        <text>L-tryptophan + O2 = N-formyl-L-kynurenine</text>
        <dbReference type="Rhea" id="RHEA:24536"/>
        <dbReference type="ChEBI" id="CHEBI:15379"/>
        <dbReference type="ChEBI" id="CHEBI:57912"/>
        <dbReference type="ChEBI" id="CHEBI:58629"/>
    </reaction>
</comment>
<evidence type="ECO:0000256" key="1">
    <source>
        <dbReference type="ARBA" id="ARBA00007119"/>
    </source>
</evidence>
<dbReference type="GO" id="GO:0020037">
    <property type="term" value="F:heme binding"/>
    <property type="evidence" value="ECO:0007669"/>
    <property type="project" value="UniProtKB-UniRule"/>
</dbReference>
<keyword evidence="7" id="KW-1185">Reference proteome</keyword>
<reference evidence="6 7" key="1">
    <citation type="submission" date="2019-10" db="EMBL/GenBank/DDBJ databases">
        <authorList>
            <person name="Palmer J.M."/>
        </authorList>
    </citation>
    <scope>NUCLEOTIDE SEQUENCE [LARGE SCALE GENOMIC DNA]</scope>
    <source>
        <strain evidence="6 7">TWF694</strain>
    </source>
</reference>
<dbReference type="Pfam" id="PF01231">
    <property type="entry name" value="IDO"/>
    <property type="match status" value="1"/>
</dbReference>
<dbReference type="PANTHER" id="PTHR28657:SF3">
    <property type="entry name" value="INDOLEAMINE 2,3-DIOXYGENASE"/>
    <property type="match status" value="1"/>
</dbReference>
<protein>
    <recommendedName>
        <fullName evidence="5">Indoleamine 2,3-dioxygenase</fullName>
        <ecNumber evidence="5">1.13.11.52</ecNumber>
    </recommendedName>
</protein>
<gene>
    <name evidence="6" type="ORF">TWF694_010649</name>
</gene>
<dbReference type="PANTHER" id="PTHR28657">
    <property type="entry name" value="INDOLEAMINE 2,3-DIOXYGENASE"/>
    <property type="match status" value="1"/>
</dbReference>
<dbReference type="GO" id="GO:0046872">
    <property type="term" value="F:metal ion binding"/>
    <property type="evidence" value="ECO:0007669"/>
    <property type="project" value="UniProtKB-UniRule"/>
</dbReference>
<sequence length="478" mass="54362">MDFEVLTENSQQDKTLPAFMVSTMRGFLPRIEPPSVLPTEFDALEKILQEMPIKKASGEPGLLAACKLGDTVDKSFPNLLKEVETFKDDQPVLNALYRDYSFLLSAYLFEPCYNKYLETDGKEYGLGRSTLPKSIAQPMARVAELTGFKPFMEYAGSYALYNYKLLDSCKGMEYDNLALIRAFEYGLDNRSSEAGFVLVHVAMVRHSDGLVRGVQKALKALIEPQESDERVNMFQSGLRDILESLKKINRVMDEMWQKSKPDDYSQFRIFIFGIHSQPMFPNGVIYEGVSQEPMRFRGESGANDSMVPLIDNFMCIDMPNNPLTDILKDFRKYRPGNHKAFLGWVENLARGGDGYPSVKEYSLGNQKSAVLYLLILDQIRDFRGRHWNFTREYILKQGKKLHPKATGGSPIVEWLPNQLTRVLHLMSEVQAHIANVYGTNSLKGGDAMEFERISEAVPRQLSTLEKEVRRYSDALASQ</sequence>
<dbReference type="GO" id="GO:0033754">
    <property type="term" value="F:indoleamine 2,3-dioxygenase activity"/>
    <property type="evidence" value="ECO:0007669"/>
    <property type="project" value="UniProtKB-EC"/>
</dbReference>
<dbReference type="GO" id="GO:0019441">
    <property type="term" value="P:L-tryptophan catabolic process to kynurenine"/>
    <property type="evidence" value="ECO:0007669"/>
    <property type="project" value="UniProtKB-UniRule"/>
</dbReference>
<keyword evidence="2 4" id="KW-0479">Metal-binding</keyword>
<comment type="function">
    <text evidence="5">Produces N-formyl-kynurenine through the oxidation of tryptophan.</text>
</comment>
<organism evidence="6 7">
    <name type="scientific">Orbilia ellipsospora</name>
    <dbReference type="NCBI Taxonomy" id="2528407"/>
    <lineage>
        <taxon>Eukaryota</taxon>
        <taxon>Fungi</taxon>
        <taxon>Dikarya</taxon>
        <taxon>Ascomycota</taxon>
        <taxon>Pezizomycotina</taxon>
        <taxon>Orbiliomycetes</taxon>
        <taxon>Orbiliales</taxon>
        <taxon>Orbiliaceae</taxon>
        <taxon>Orbilia</taxon>
    </lineage>
</organism>
<evidence type="ECO:0000256" key="4">
    <source>
        <dbReference type="PIRSR" id="PIRSR600898-1"/>
    </source>
</evidence>